<evidence type="ECO:0000259" key="3">
    <source>
        <dbReference type="PROSITE" id="PS50031"/>
    </source>
</evidence>
<feature type="domain" description="EH" evidence="3">
    <location>
        <begin position="331"/>
        <end position="392"/>
    </location>
</feature>
<reference evidence="4" key="1">
    <citation type="submission" date="2021-01" db="EMBL/GenBank/DDBJ databases">
        <authorList>
            <person name="Li R."/>
            <person name="Bekaert M."/>
        </authorList>
    </citation>
    <scope>NUCLEOTIDE SEQUENCE</scope>
    <source>
        <strain evidence="4">Farmed</strain>
    </source>
</reference>
<dbReference type="AlphaFoldDB" id="A0A812D1F9"/>
<dbReference type="OrthoDB" id="6148008at2759"/>
<comment type="caution">
    <text evidence="4">The sequence shown here is derived from an EMBL/GenBank/DDBJ whole genome shotgun (WGS) entry which is preliminary data.</text>
</comment>
<proteinExistence type="predicted"/>
<dbReference type="Proteomes" id="UP000597762">
    <property type="component" value="Unassembled WGS sequence"/>
</dbReference>
<evidence type="ECO:0000256" key="2">
    <source>
        <dbReference type="SAM" id="Phobius"/>
    </source>
</evidence>
<feature type="compositionally biased region" description="Low complexity" evidence="1">
    <location>
        <begin position="179"/>
        <end position="205"/>
    </location>
</feature>
<dbReference type="Gene3D" id="1.10.238.10">
    <property type="entry name" value="EF-hand"/>
    <property type="match status" value="1"/>
</dbReference>
<dbReference type="PANTHER" id="PTHR15463:SF2">
    <property type="entry name" value="SYNERGIN GAMMA"/>
    <property type="match status" value="1"/>
</dbReference>
<feature type="transmembrane region" description="Helical" evidence="2">
    <location>
        <begin position="549"/>
        <end position="570"/>
    </location>
</feature>
<gene>
    <name evidence="4" type="ORF">SPHA_47062</name>
</gene>
<dbReference type="EMBL" id="CAHIKZ030002527">
    <property type="protein sequence ID" value="CAE1288339.1"/>
    <property type="molecule type" value="Genomic_DNA"/>
</dbReference>
<dbReference type="PANTHER" id="PTHR15463">
    <property type="entry name" value="AP1 GAMMA SUBUNIT BINDING PROTEIN 1"/>
    <property type="match status" value="1"/>
</dbReference>
<evidence type="ECO:0000256" key="1">
    <source>
        <dbReference type="SAM" id="MobiDB-lite"/>
    </source>
</evidence>
<feature type="transmembrane region" description="Helical" evidence="2">
    <location>
        <begin position="681"/>
        <end position="700"/>
    </location>
</feature>
<feature type="compositionally biased region" description="Basic and acidic residues" evidence="1">
    <location>
        <begin position="157"/>
        <end position="171"/>
    </location>
</feature>
<feature type="transmembrane region" description="Helical" evidence="2">
    <location>
        <begin position="464"/>
        <end position="485"/>
    </location>
</feature>
<feature type="transmembrane region" description="Helical" evidence="2">
    <location>
        <begin position="720"/>
        <end position="742"/>
    </location>
</feature>
<name>A0A812D1F9_ACAPH</name>
<feature type="transmembrane region" description="Helical" evidence="2">
    <location>
        <begin position="614"/>
        <end position="636"/>
    </location>
</feature>
<keyword evidence="2" id="KW-1133">Transmembrane helix</keyword>
<sequence>MAPAPMMAQGIYPVQGAYIATPMAMIAPGNMPPPPPYTPQMAQSPHAPKGGFPMGISQGVISGMVPGQMIGGMQPNARPPDDQKKGRHFHEQQMKLKLLGTMGMTSTDPDRMIESMFGKMSKSKPKPAVTNTTAIDSDPDSFGDFMQGPSSTSDSTSSDKHGSADSKLGVEKKKKSKTTIRTASNTSSSTSSSTSSNTTTATNPNSEEKKKTDEKKDLMAMMLQYSDLKVSQKPKTFQKKTLRDVNPIPTSTVKTTSYTTSERSRKWEDVDDTLSGLFKTEEQIQLPLQDCMCSHQSQQLATTPDSGNTTPTVSQYPAGPFQTLPAWCYMDDEQLPHVYRQVYEASSANDCILTDRLYPILLLSGLPRQTLREIWEVCNMTTPGQLMKPEMYFMCATNITKPEFETLPELSAEDKYSNVRNFFCSDDSSGTSTNSFDDDYDDFKSADSKPSDDTSHLSFFHTNLSLIFLSLCCSLFFFSTPNPFLTLDPRILTFQTLLCRFNFLFNFLFYFFFLLNFFPPPLYICFSLPSLFFRSILPLSLFRSTSHSLLAFGSTPHSLLAFGSTSHSLLASGSAPLSLSPSLWICSLSLYCLWISLSLSLSTLAFKSISLSQLLFPSLLDFIPASFSLSLSLLFLSRSISASLLASLSLLTFSPLFVSLSPNLQLRFCFSLSEFLSLSDFSLAYLSPSLFLPLCFSLSHLKFLSLFFSLYNHLSFHHPFLTLTFSLPCLLSISPSCLFVYFSLPLSHFVYLIPFLFCSTLFPVSLSSSSFIHFH</sequence>
<evidence type="ECO:0000313" key="5">
    <source>
        <dbReference type="Proteomes" id="UP000597762"/>
    </source>
</evidence>
<feature type="region of interest" description="Disordered" evidence="1">
    <location>
        <begin position="119"/>
        <end position="213"/>
    </location>
</feature>
<organism evidence="4 5">
    <name type="scientific">Acanthosepion pharaonis</name>
    <name type="common">Pharaoh cuttlefish</name>
    <name type="synonym">Sepia pharaonis</name>
    <dbReference type="NCBI Taxonomy" id="158019"/>
    <lineage>
        <taxon>Eukaryota</taxon>
        <taxon>Metazoa</taxon>
        <taxon>Spiralia</taxon>
        <taxon>Lophotrochozoa</taxon>
        <taxon>Mollusca</taxon>
        <taxon>Cephalopoda</taxon>
        <taxon>Coleoidea</taxon>
        <taxon>Decapodiformes</taxon>
        <taxon>Sepiida</taxon>
        <taxon>Sepiina</taxon>
        <taxon>Sepiidae</taxon>
        <taxon>Acanthosepion</taxon>
    </lineage>
</organism>
<dbReference type="PROSITE" id="PS50031">
    <property type="entry name" value="EH"/>
    <property type="match status" value="1"/>
</dbReference>
<accession>A0A812D1F9</accession>
<keyword evidence="5" id="KW-1185">Reference proteome</keyword>
<keyword evidence="2" id="KW-0472">Membrane</keyword>
<feature type="transmembrane region" description="Helical" evidence="2">
    <location>
        <begin position="642"/>
        <end position="660"/>
    </location>
</feature>
<keyword evidence="2" id="KW-0812">Transmembrane</keyword>
<protein>
    <recommendedName>
        <fullName evidence="3">EH domain-containing protein</fullName>
    </recommendedName>
</protein>
<dbReference type="InterPro" id="IPR000261">
    <property type="entry name" value="EH_dom"/>
</dbReference>
<feature type="transmembrane region" description="Helical" evidence="2">
    <location>
        <begin position="749"/>
        <end position="772"/>
    </location>
</feature>
<dbReference type="GO" id="GO:0030130">
    <property type="term" value="C:clathrin coat of trans-Golgi network vesicle"/>
    <property type="evidence" value="ECO:0007669"/>
    <property type="project" value="TreeGrafter"/>
</dbReference>
<feature type="transmembrane region" description="Helical" evidence="2">
    <location>
        <begin position="582"/>
        <end position="602"/>
    </location>
</feature>
<evidence type="ECO:0000313" key="4">
    <source>
        <dbReference type="EMBL" id="CAE1288339.1"/>
    </source>
</evidence>
<dbReference type="InterPro" id="IPR039656">
    <property type="entry name" value="SYNRG"/>
</dbReference>